<name>A0A6A5TSP6_9PLEO</name>
<gene>
    <name evidence="1" type="ORF">CC80DRAFT_527136</name>
</gene>
<keyword evidence="2" id="KW-1185">Reference proteome</keyword>
<organism evidence="1 2">
    <name type="scientific">Byssothecium circinans</name>
    <dbReference type="NCBI Taxonomy" id="147558"/>
    <lineage>
        <taxon>Eukaryota</taxon>
        <taxon>Fungi</taxon>
        <taxon>Dikarya</taxon>
        <taxon>Ascomycota</taxon>
        <taxon>Pezizomycotina</taxon>
        <taxon>Dothideomycetes</taxon>
        <taxon>Pleosporomycetidae</taxon>
        <taxon>Pleosporales</taxon>
        <taxon>Massarineae</taxon>
        <taxon>Massarinaceae</taxon>
        <taxon>Byssothecium</taxon>
    </lineage>
</organism>
<dbReference type="EMBL" id="ML977002">
    <property type="protein sequence ID" value="KAF1953746.1"/>
    <property type="molecule type" value="Genomic_DNA"/>
</dbReference>
<accession>A0A6A5TSP6</accession>
<dbReference type="InterPro" id="IPR029032">
    <property type="entry name" value="AhpD-like"/>
</dbReference>
<protein>
    <submittedName>
        <fullName evidence="1">Uncharacterized protein</fullName>
    </submittedName>
</protein>
<dbReference type="AlphaFoldDB" id="A0A6A5TSP6"/>
<evidence type="ECO:0000313" key="1">
    <source>
        <dbReference type="EMBL" id="KAF1953746.1"/>
    </source>
</evidence>
<proteinExistence type="predicted"/>
<sequence>MPQAKNSRFDRYIRWLSSAQKDAKKATLTALWLGGFPYLLRDDGPITSAYAHLDKEISTLPVAAEAKETTKLTVAAYYGARGEIGWLSSPSQIKALAPEQVQSIIEGKKPEHLTRAGSAAYDAVTYLVAVPGSLPQKDWEECIEALGKDGTIGIIHLVGMHIGASIIANAVHAPVGGKEEGPAVKEE</sequence>
<dbReference type="SUPFAM" id="SSF69118">
    <property type="entry name" value="AhpD-like"/>
    <property type="match status" value="1"/>
</dbReference>
<reference evidence="1" key="1">
    <citation type="journal article" date="2020" name="Stud. Mycol.">
        <title>101 Dothideomycetes genomes: a test case for predicting lifestyles and emergence of pathogens.</title>
        <authorList>
            <person name="Haridas S."/>
            <person name="Albert R."/>
            <person name="Binder M."/>
            <person name="Bloem J."/>
            <person name="Labutti K."/>
            <person name="Salamov A."/>
            <person name="Andreopoulos B."/>
            <person name="Baker S."/>
            <person name="Barry K."/>
            <person name="Bills G."/>
            <person name="Bluhm B."/>
            <person name="Cannon C."/>
            <person name="Castanera R."/>
            <person name="Culley D."/>
            <person name="Daum C."/>
            <person name="Ezra D."/>
            <person name="Gonzalez J."/>
            <person name="Henrissat B."/>
            <person name="Kuo A."/>
            <person name="Liang C."/>
            <person name="Lipzen A."/>
            <person name="Lutzoni F."/>
            <person name="Magnuson J."/>
            <person name="Mondo S."/>
            <person name="Nolan M."/>
            <person name="Ohm R."/>
            <person name="Pangilinan J."/>
            <person name="Park H.-J."/>
            <person name="Ramirez L."/>
            <person name="Alfaro M."/>
            <person name="Sun H."/>
            <person name="Tritt A."/>
            <person name="Yoshinaga Y."/>
            <person name="Zwiers L.-H."/>
            <person name="Turgeon B."/>
            <person name="Goodwin S."/>
            <person name="Spatafora J."/>
            <person name="Crous P."/>
            <person name="Grigoriev I."/>
        </authorList>
    </citation>
    <scope>NUCLEOTIDE SEQUENCE</scope>
    <source>
        <strain evidence="1">CBS 675.92</strain>
    </source>
</reference>
<dbReference type="Proteomes" id="UP000800035">
    <property type="component" value="Unassembled WGS sequence"/>
</dbReference>
<dbReference type="OrthoDB" id="2567457at2759"/>
<dbReference type="Gene3D" id="1.20.1290.10">
    <property type="entry name" value="AhpD-like"/>
    <property type="match status" value="1"/>
</dbReference>
<evidence type="ECO:0000313" key="2">
    <source>
        <dbReference type="Proteomes" id="UP000800035"/>
    </source>
</evidence>